<organism evidence="2 3">
    <name type="scientific">Scleropages formosus</name>
    <name type="common">Asian bonytongue</name>
    <name type="synonym">Osteoglossum formosum</name>
    <dbReference type="NCBI Taxonomy" id="113540"/>
    <lineage>
        <taxon>Eukaryota</taxon>
        <taxon>Metazoa</taxon>
        <taxon>Chordata</taxon>
        <taxon>Craniata</taxon>
        <taxon>Vertebrata</taxon>
        <taxon>Euteleostomi</taxon>
        <taxon>Actinopterygii</taxon>
        <taxon>Neopterygii</taxon>
        <taxon>Teleostei</taxon>
        <taxon>Osteoglossocephala</taxon>
        <taxon>Osteoglossomorpha</taxon>
        <taxon>Osteoglossiformes</taxon>
        <taxon>Osteoglossidae</taxon>
        <taxon>Scleropages</taxon>
    </lineage>
</organism>
<protein>
    <submittedName>
        <fullName evidence="2">Cornifelin-like</fullName>
    </submittedName>
</protein>
<dbReference type="Pfam" id="PF04749">
    <property type="entry name" value="PLAC8"/>
    <property type="match status" value="1"/>
</dbReference>
<sequence>MMVHPEKRKALLLSPVPVMPVVTSTVVSTQPSSGTWTTALFDCCSDMSTCCCGMWFFPCMQCQTVSQFGWCFLLPVLDPCTCQAISCFFRQSMRDRYNIQMAREVKNRGYGRAVGTNVVTQTTVVL</sequence>
<evidence type="ECO:0000256" key="1">
    <source>
        <dbReference type="ARBA" id="ARBA00009024"/>
    </source>
</evidence>
<dbReference type="AlphaFoldDB" id="A0A0P7T669"/>
<gene>
    <name evidence="2" type="ORF">Z043_125986</name>
</gene>
<dbReference type="Proteomes" id="UP000034805">
    <property type="component" value="Unassembled WGS sequence"/>
</dbReference>
<dbReference type="InterPro" id="IPR006461">
    <property type="entry name" value="PLAC_motif_containing"/>
</dbReference>
<name>A0A0P7T669_SCLFO</name>
<comment type="caution">
    <text evidence="2">The sequence shown here is derived from an EMBL/GenBank/DDBJ whole genome shotgun (WGS) entry which is preliminary data.</text>
</comment>
<accession>A0A0P7T669</accession>
<evidence type="ECO:0000313" key="3">
    <source>
        <dbReference type="Proteomes" id="UP000034805"/>
    </source>
</evidence>
<reference evidence="2 3" key="1">
    <citation type="submission" date="2015-08" db="EMBL/GenBank/DDBJ databases">
        <title>The genome of the Asian arowana (Scleropages formosus).</title>
        <authorList>
            <person name="Tan M.H."/>
            <person name="Gan H.M."/>
            <person name="Croft L.J."/>
            <person name="Austin C.M."/>
        </authorList>
    </citation>
    <scope>NUCLEOTIDE SEQUENCE [LARGE SCALE GENOMIC DNA]</scope>
    <source>
        <strain evidence="2">Aro1</strain>
    </source>
</reference>
<dbReference type="NCBIfam" id="TIGR01571">
    <property type="entry name" value="A_thal_Cys_rich"/>
    <property type="match status" value="1"/>
</dbReference>
<comment type="similarity">
    <text evidence="1">Belongs to the cornifelin family.</text>
</comment>
<proteinExistence type="inferred from homology"/>
<dbReference type="EMBL" id="JARO02021587">
    <property type="protein sequence ID" value="KPP56399.1"/>
    <property type="molecule type" value="Genomic_DNA"/>
</dbReference>
<dbReference type="PANTHER" id="PTHR15907">
    <property type="entry name" value="DUF614 FAMILY PROTEIN-RELATED"/>
    <property type="match status" value="1"/>
</dbReference>
<evidence type="ECO:0000313" key="2">
    <source>
        <dbReference type="EMBL" id="KPP56399.1"/>
    </source>
</evidence>